<reference evidence="1" key="1">
    <citation type="submission" date="2016-09" db="EMBL/GenBank/DDBJ databases">
        <title>Genome sequence of Chlorobaculum limnaeum.</title>
        <authorList>
            <person name="Liu Z."/>
            <person name="Tank M."/>
            <person name="Bryant D.A."/>
        </authorList>
    </citation>
    <scope>NUCLEOTIDE SEQUENCE [LARGE SCALE GENOMIC DNA]</scope>
    <source>
        <strain evidence="1">DSM 1677</strain>
    </source>
</reference>
<gene>
    <name evidence="1" type="ORF">BIU88_00625</name>
</gene>
<evidence type="ECO:0000313" key="2">
    <source>
        <dbReference type="Proteomes" id="UP000095185"/>
    </source>
</evidence>
<evidence type="ECO:0000313" key="1">
    <source>
        <dbReference type="EMBL" id="AOS82783.1"/>
    </source>
</evidence>
<proteinExistence type="predicted"/>
<dbReference type="RefSeq" id="WP_069808515.1">
    <property type="nucleotide sequence ID" value="NZ_CP017305.1"/>
</dbReference>
<dbReference type="KEGG" id="clz:BIU88_00625"/>
<name>A0A1D8CY99_CHLLM</name>
<protein>
    <submittedName>
        <fullName evidence="1">Uncharacterized protein</fullName>
    </submittedName>
</protein>
<sequence length="87" mass="10293">MSWGIENPNKRKDILDLMDIGVRKTMANPNYVNEVQKSTNGCWMDQIYGLMRCDICDLSHQCPVREEEEWQAWLKENNMVVEKKKTD</sequence>
<dbReference type="EMBL" id="CP017305">
    <property type="protein sequence ID" value="AOS82783.1"/>
    <property type="molecule type" value="Genomic_DNA"/>
</dbReference>
<dbReference type="AlphaFoldDB" id="A0A1D8CY99"/>
<accession>A0A1D8CY99</accession>
<dbReference type="STRING" id="274537.BIU88_00625"/>
<dbReference type="OrthoDB" id="598085at2"/>
<dbReference type="Proteomes" id="UP000095185">
    <property type="component" value="Chromosome"/>
</dbReference>
<keyword evidence="2" id="KW-1185">Reference proteome</keyword>
<organism evidence="1 2">
    <name type="scientific">Chlorobaculum limnaeum</name>
    <dbReference type="NCBI Taxonomy" id="274537"/>
    <lineage>
        <taxon>Bacteria</taxon>
        <taxon>Pseudomonadati</taxon>
        <taxon>Chlorobiota</taxon>
        <taxon>Chlorobiia</taxon>
        <taxon>Chlorobiales</taxon>
        <taxon>Chlorobiaceae</taxon>
        <taxon>Chlorobaculum</taxon>
    </lineage>
</organism>